<dbReference type="RefSeq" id="WP_068589814.1">
    <property type="nucleotide sequence ID" value="NZ_LRXL01000026.1"/>
</dbReference>
<dbReference type="Gene3D" id="2.60.450.10">
    <property type="entry name" value="Lipopolysaccharide (LPS) transport protein A like domain"/>
    <property type="match status" value="1"/>
</dbReference>
<dbReference type="PROSITE" id="PS51257">
    <property type="entry name" value="PROKAR_LIPOPROTEIN"/>
    <property type="match status" value="1"/>
</dbReference>
<name>A0A167IM95_9FLAO</name>
<dbReference type="GO" id="GO:0015221">
    <property type="term" value="F:lipopolysaccharide transmembrane transporter activity"/>
    <property type="evidence" value="ECO:0007669"/>
    <property type="project" value="InterPro"/>
</dbReference>
<evidence type="ECO:0000313" key="1">
    <source>
        <dbReference type="EMBL" id="OAB79817.1"/>
    </source>
</evidence>
<sequence length="191" mass="22156">MQTHKHMYKGVMILISIITLFACDGSYKDKQRLSLADEAPLAEGTAINLKYTDSGKVVTNLLAPRLLDFSNYEFPYQEFPEGVEVRFWDKDNKKSTITSDYAIRFDGTDMVDLRKNVKLVTSDSLVLEAEQLYWDQKNQWVFTDQPYRIKFKDGSYNDGARFDSNEDFTNFLSRKNEGVQLVETKENNDEN</sequence>
<organism evidence="1 2">
    <name type="scientific">Cochleicola gelatinilyticus</name>
    <dbReference type="NCBI Taxonomy" id="1763537"/>
    <lineage>
        <taxon>Bacteria</taxon>
        <taxon>Pseudomonadati</taxon>
        <taxon>Bacteroidota</taxon>
        <taxon>Flavobacteriia</taxon>
        <taxon>Flavobacteriales</taxon>
        <taxon>Flavobacteriaceae</taxon>
        <taxon>Cochleicola</taxon>
    </lineage>
</organism>
<protein>
    <submittedName>
        <fullName evidence="1">LPS export ABC transporter periplasmic protein LptC</fullName>
    </submittedName>
</protein>
<proteinExistence type="predicted"/>
<dbReference type="InterPro" id="IPR026265">
    <property type="entry name" value="LptC"/>
</dbReference>
<gene>
    <name evidence="1" type="ORF">ULVI_03485</name>
</gene>
<dbReference type="Pfam" id="PF06835">
    <property type="entry name" value="LptC"/>
    <property type="match status" value="1"/>
</dbReference>
<dbReference type="EMBL" id="LRXL01000026">
    <property type="protein sequence ID" value="OAB79817.1"/>
    <property type="molecule type" value="Genomic_DNA"/>
</dbReference>
<dbReference type="InterPro" id="IPR010664">
    <property type="entry name" value="LipoPS_assembly_LptC-rel"/>
</dbReference>
<evidence type="ECO:0000313" key="2">
    <source>
        <dbReference type="Proteomes" id="UP000077013"/>
    </source>
</evidence>
<comment type="caution">
    <text evidence="1">The sequence shown here is derived from an EMBL/GenBank/DDBJ whole genome shotgun (WGS) entry which is preliminary data.</text>
</comment>
<accession>A0A167IM95</accession>
<dbReference type="Proteomes" id="UP000077013">
    <property type="component" value="Unassembled WGS sequence"/>
</dbReference>
<keyword evidence="2" id="KW-1185">Reference proteome</keyword>
<reference evidence="1 2" key="1">
    <citation type="submission" date="2016-02" db="EMBL/GenBank/DDBJ databases">
        <title>Ulvibacter sp. LPB0005, isolated from Thais luteostoma.</title>
        <authorList>
            <person name="Shin S.-K."/>
            <person name="Yi H."/>
        </authorList>
    </citation>
    <scope>NUCLEOTIDE SEQUENCE [LARGE SCALE GENOMIC DNA]</scope>
    <source>
        <strain evidence="1 2">LPB0005</strain>
    </source>
</reference>
<dbReference type="AlphaFoldDB" id="A0A167IM95"/>
<dbReference type="NCBIfam" id="TIGR04409">
    <property type="entry name" value="LptC_YrbK"/>
    <property type="match status" value="1"/>
</dbReference>
<dbReference type="GO" id="GO:0005886">
    <property type="term" value="C:plasma membrane"/>
    <property type="evidence" value="ECO:0007669"/>
    <property type="project" value="InterPro"/>
</dbReference>
<dbReference type="STRING" id="1763537.ULVI_03485"/>
<dbReference type="OrthoDB" id="1427074at2"/>